<dbReference type="Pfam" id="PF03556">
    <property type="entry name" value="Cullin_binding"/>
    <property type="match status" value="1"/>
</dbReference>
<dbReference type="Proteomes" id="UP000222542">
    <property type="component" value="Unassembled WGS sequence"/>
</dbReference>
<gene>
    <name evidence="4" type="ORF">T459_14881</name>
</gene>
<accession>A0A2G2ZIR3</accession>
<dbReference type="PROSITE" id="PS51229">
    <property type="entry name" value="DCUN1"/>
    <property type="match status" value="1"/>
</dbReference>
<comment type="caution">
    <text evidence="4">The sequence shown here is derived from an EMBL/GenBank/DDBJ whole genome shotgun (WGS) entry which is preliminary data.</text>
</comment>
<dbReference type="EMBL" id="AYRZ02000005">
    <property type="protein sequence ID" value="PHT81866.1"/>
    <property type="molecule type" value="Genomic_DNA"/>
</dbReference>
<dbReference type="Gene3D" id="1.10.238.200">
    <property type="entry name" value="Cullin, PONY binding domain"/>
    <property type="match status" value="1"/>
</dbReference>
<name>A0A2G2ZIR3_CAPAN</name>
<dbReference type="GO" id="GO:0045116">
    <property type="term" value="P:protein neddylation"/>
    <property type="evidence" value="ECO:0000318"/>
    <property type="project" value="GO_Central"/>
</dbReference>
<dbReference type="InterPro" id="IPR014764">
    <property type="entry name" value="DCN-prot"/>
</dbReference>
<evidence type="ECO:0000313" key="5">
    <source>
        <dbReference type="Proteomes" id="UP000222542"/>
    </source>
</evidence>
<reference evidence="4 5" key="1">
    <citation type="journal article" date="2014" name="Nat. Genet.">
        <title>Genome sequence of the hot pepper provides insights into the evolution of pungency in Capsicum species.</title>
        <authorList>
            <person name="Kim S."/>
            <person name="Park M."/>
            <person name="Yeom S.I."/>
            <person name="Kim Y.M."/>
            <person name="Lee J.M."/>
            <person name="Lee H.A."/>
            <person name="Seo E."/>
            <person name="Choi J."/>
            <person name="Cheong K."/>
            <person name="Kim K.T."/>
            <person name="Jung K."/>
            <person name="Lee G.W."/>
            <person name="Oh S.K."/>
            <person name="Bae C."/>
            <person name="Kim S.B."/>
            <person name="Lee H.Y."/>
            <person name="Kim S.Y."/>
            <person name="Kim M.S."/>
            <person name="Kang B.C."/>
            <person name="Jo Y.D."/>
            <person name="Yang H.B."/>
            <person name="Jeong H.J."/>
            <person name="Kang W.H."/>
            <person name="Kwon J.K."/>
            <person name="Shin C."/>
            <person name="Lim J.Y."/>
            <person name="Park J.H."/>
            <person name="Huh J.H."/>
            <person name="Kim J.S."/>
            <person name="Kim B.D."/>
            <person name="Cohen O."/>
            <person name="Paran I."/>
            <person name="Suh M.C."/>
            <person name="Lee S.B."/>
            <person name="Kim Y.K."/>
            <person name="Shin Y."/>
            <person name="Noh S.J."/>
            <person name="Park J."/>
            <person name="Seo Y.S."/>
            <person name="Kwon S.Y."/>
            <person name="Kim H.A."/>
            <person name="Park J.M."/>
            <person name="Kim H.J."/>
            <person name="Choi S.B."/>
            <person name="Bosland P.W."/>
            <person name="Reeves G."/>
            <person name="Jo S.H."/>
            <person name="Lee B.W."/>
            <person name="Cho H.T."/>
            <person name="Choi H.S."/>
            <person name="Lee M.S."/>
            <person name="Yu Y."/>
            <person name="Do Choi Y."/>
            <person name="Park B.S."/>
            <person name="van Deynze A."/>
            <person name="Ashrafi H."/>
            <person name="Hill T."/>
            <person name="Kim W.T."/>
            <person name="Pai H.S."/>
            <person name="Ahn H.K."/>
            <person name="Yeam I."/>
            <person name="Giovannoni J.J."/>
            <person name="Rose J.K."/>
            <person name="Sorensen I."/>
            <person name="Lee S.J."/>
            <person name="Kim R.W."/>
            <person name="Choi I.Y."/>
            <person name="Choi B.S."/>
            <person name="Lim J.S."/>
            <person name="Lee Y.H."/>
            <person name="Choi D."/>
        </authorList>
    </citation>
    <scope>NUCLEOTIDE SEQUENCE [LARGE SCALE GENOMIC DNA]</scope>
    <source>
        <strain evidence="5">cv. CM334</strain>
    </source>
</reference>
<evidence type="ECO:0000313" key="4">
    <source>
        <dbReference type="EMBL" id="PHT81866.1"/>
    </source>
</evidence>
<evidence type="ECO:0000259" key="3">
    <source>
        <dbReference type="PROSITE" id="PS51229"/>
    </source>
</evidence>
<dbReference type="PANTHER" id="PTHR12281">
    <property type="entry name" value="RP42 RELATED"/>
    <property type="match status" value="1"/>
</dbReference>
<dbReference type="InterPro" id="IPR042460">
    <property type="entry name" value="DCN1-like_PONY"/>
</dbReference>
<dbReference type="GO" id="GO:0000151">
    <property type="term" value="C:ubiquitin ligase complex"/>
    <property type="evidence" value="ECO:0000318"/>
    <property type="project" value="GO_Central"/>
</dbReference>
<feature type="region of interest" description="Disordered" evidence="2">
    <location>
        <begin position="93"/>
        <end position="120"/>
    </location>
</feature>
<dbReference type="GO" id="GO:0097602">
    <property type="term" value="F:cullin family protein binding"/>
    <property type="evidence" value="ECO:0000318"/>
    <property type="project" value="GO_Central"/>
</dbReference>
<proteinExistence type="predicted"/>
<evidence type="ECO:0000256" key="2">
    <source>
        <dbReference type="SAM" id="MobiDB-lite"/>
    </source>
</evidence>
<evidence type="ECO:0000256" key="1">
    <source>
        <dbReference type="RuleBase" id="RU410713"/>
    </source>
</evidence>
<feature type="compositionally biased region" description="Basic and acidic residues" evidence="2">
    <location>
        <begin position="95"/>
        <end position="104"/>
    </location>
</feature>
<dbReference type="PANTHER" id="PTHR12281:SF2">
    <property type="entry name" value="DEFECTIVE IN CULLIN NEDDYLATION PROTEIN"/>
    <property type="match status" value="1"/>
</dbReference>
<reference evidence="4 5" key="2">
    <citation type="journal article" date="2017" name="Genome Biol.">
        <title>New reference genome sequences of hot pepper reveal the massive evolution of plant disease-resistance genes by retroduplication.</title>
        <authorList>
            <person name="Kim S."/>
            <person name="Park J."/>
            <person name="Yeom S.I."/>
            <person name="Kim Y.M."/>
            <person name="Seo E."/>
            <person name="Kim K.T."/>
            <person name="Kim M.S."/>
            <person name="Lee J.M."/>
            <person name="Cheong K."/>
            <person name="Shin H.S."/>
            <person name="Kim S.B."/>
            <person name="Han K."/>
            <person name="Lee J."/>
            <person name="Park M."/>
            <person name="Lee H.A."/>
            <person name="Lee H.Y."/>
            <person name="Lee Y."/>
            <person name="Oh S."/>
            <person name="Lee J.H."/>
            <person name="Choi E."/>
            <person name="Choi E."/>
            <person name="Lee S.E."/>
            <person name="Jeon J."/>
            <person name="Kim H."/>
            <person name="Choi G."/>
            <person name="Song H."/>
            <person name="Lee J."/>
            <person name="Lee S.C."/>
            <person name="Kwon J.K."/>
            <person name="Lee H.Y."/>
            <person name="Koo N."/>
            <person name="Hong Y."/>
            <person name="Kim R.W."/>
            <person name="Kang W.H."/>
            <person name="Huh J.H."/>
            <person name="Kang B.C."/>
            <person name="Yang T.J."/>
            <person name="Lee Y.H."/>
            <person name="Bennetzen J.L."/>
            <person name="Choi D."/>
        </authorList>
    </citation>
    <scope>NUCLEOTIDE SEQUENCE [LARGE SCALE GENOMIC DNA]</scope>
    <source>
        <strain evidence="5">cv. CM334</strain>
    </source>
</reference>
<comment type="function">
    <text evidence="1">Neddylation of cullins play an essential role in the regulation of SCF-type complexes activity.</text>
</comment>
<protein>
    <recommendedName>
        <fullName evidence="1">Defective in cullin neddylation protein</fullName>
    </recommendedName>
</protein>
<dbReference type="AlphaFoldDB" id="A0A2G2ZIR3"/>
<feature type="domain" description="DCUN1" evidence="3">
    <location>
        <begin position="125"/>
        <end position="203"/>
    </location>
</feature>
<dbReference type="STRING" id="4072.A0A2G2ZIR3"/>
<dbReference type="CDD" id="cd09272">
    <property type="entry name" value="RNase_HI_RT_Ty1"/>
    <property type="match status" value="1"/>
</dbReference>
<dbReference type="Gramene" id="PHT81866">
    <property type="protein sequence ID" value="PHT81866"/>
    <property type="gene ID" value="T459_14881"/>
</dbReference>
<sequence>MESEFIALDKAGEEAKWLRNFLEDIPYWPKPVAPVCIHCHSQAAIGRAGSMMYNDKSRHIRRRHNTVRELLSSRIITVEYVKSKDNISDPLTKGLSRERVERTSKGMGLRPRTSQHGAGQMRRARNLVLDTVIGRWKSLFAEKQWPLVDHWCQFLLARNNKAISRDTWSQLLEFVRYVDPALSNYDAERAWTYLIDELFEYLTKNGIVQIGQMTDLSQKC</sequence>
<dbReference type="InterPro" id="IPR005176">
    <property type="entry name" value="PONY_dom"/>
</dbReference>
<organism evidence="4 5">
    <name type="scientific">Capsicum annuum</name>
    <name type="common">Capsicum pepper</name>
    <dbReference type="NCBI Taxonomy" id="4072"/>
    <lineage>
        <taxon>Eukaryota</taxon>
        <taxon>Viridiplantae</taxon>
        <taxon>Streptophyta</taxon>
        <taxon>Embryophyta</taxon>
        <taxon>Tracheophyta</taxon>
        <taxon>Spermatophyta</taxon>
        <taxon>Magnoliopsida</taxon>
        <taxon>eudicotyledons</taxon>
        <taxon>Gunneridae</taxon>
        <taxon>Pentapetalae</taxon>
        <taxon>asterids</taxon>
        <taxon>lamiids</taxon>
        <taxon>Solanales</taxon>
        <taxon>Solanaceae</taxon>
        <taxon>Solanoideae</taxon>
        <taxon>Capsiceae</taxon>
        <taxon>Capsicum</taxon>
    </lineage>
</organism>
<keyword evidence="5" id="KW-1185">Reference proteome</keyword>
<dbReference type="GO" id="GO:0032182">
    <property type="term" value="F:ubiquitin-like protein binding"/>
    <property type="evidence" value="ECO:0000318"/>
    <property type="project" value="GO_Central"/>
</dbReference>
<dbReference type="GO" id="GO:0031624">
    <property type="term" value="F:ubiquitin conjugating enzyme binding"/>
    <property type="evidence" value="ECO:0000318"/>
    <property type="project" value="GO_Central"/>
</dbReference>